<dbReference type="GO" id="GO:0005576">
    <property type="term" value="C:extracellular region"/>
    <property type="evidence" value="ECO:0007669"/>
    <property type="project" value="UniProtKB-SubCell"/>
</dbReference>
<dbReference type="GO" id="GO:0005509">
    <property type="term" value="F:calcium ion binding"/>
    <property type="evidence" value="ECO:0007669"/>
    <property type="project" value="InterPro"/>
</dbReference>
<dbReference type="PRINTS" id="PR00313">
    <property type="entry name" value="CABNDNGRPT"/>
</dbReference>
<keyword evidence="3" id="KW-0614">Plasmid</keyword>
<dbReference type="AlphaFoldDB" id="A0A3T0N9E2"/>
<gene>
    <name evidence="3" type="ORF">EBB79_22040</name>
</gene>
<dbReference type="PANTHER" id="PTHR38340">
    <property type="entry name" value="S-LAYER PROTEIN"/>
    <property type="match status" value="1"/>
</dbReference>
<dbReference type="Pfam" id="PF00353">
    <property type="entry name" value="HemolysinCabind"/>
    <property type="match status" value="3"/>
</dbReference>
<keyword evidence="4" id="KW-1185">Reference proteome</keyword>
<dbReference type="Gene3D" id="2.150.10.10">
    <property type="entry name" value="Serralysin-like metalloprotease, C-terminal"/>
    <property type="match status" value="2"/>
</dbReference>
<dbReference type="InterPro" id="IPR011049">
    <property type="entry name" value="Serralysin-like_metalloprot_C"/>
</dbReference>
<dbReference type="KEGG" id="sedi:EBB79_22040"/>
<sequence length="590" mass="59956">MGELWTAAGVIRAADEDMLIGLTDLCVVQVGDQEFLTAAARGGGWVVGFELLSGSGALQERGGWRIPDHYLQLETTDLIEGPGGQLMLAGLAAEQMLGLPFLAPGNGSLFGAPVTFETASTSLSDVSLLTAGDGAGNSLVAFRSGGLAQLNLDGAGAAHLTSIALSSELQTAQVDALSWIEQGGRTFAVAAFGPNNTLVSLTGVPGGSLSVAAELSSGLEDGVWFSHPDAVAVATVGDSIFVVVGASGSGSLTVLAMDSTTGALSPVDHVLDTLETRFAGVTHIATAEYGGATYVVAAGADQGLSLLILMPDGHLRYLDSIAGTLDQPLRGITALEVVVTGQGLRVWAATETAPYLMEFSADLSGQGMQMTASQAGSALTGGEDADVLFGLEGNDTLIGGAGDDILRDGGGVDFLSGGAGADVFAFVADGERDVVTDFDITRDRLDLSEFEGSWDLQDLQVFSRSWGAELIYHGEVFEIRSLDGSSLDASDFGPAQFALFLDRVTPTPIEPGSGHLVGGSGPDLLIGSIEGDFLDGAGGDDRLSGRSGADTIYGGSGADIIVGGDGDDSLYGGAGNDVIYGDGASGLSWL</sequence>
<dbReference type="PANTHER" id="PTHR38340:SF1">
    <property type="entry name" value="S-LAYER PROTEIN"/>
    <property type="match status" value="1"/>
</dbReference>
<accession>A0A3T0N9E2</accession>
<evidence type="ECO:0008006" key="5">
    <source>
        <dbReference type="Google" id="ProtNLM"/>
    </source>
</evidence>
<dbReference type="InterPro" id="IPR001343">
    <property type="entry name" value="Hemolysn_Ca-bd"/>
</dbReference>
<dbReference type="SUPFAM" id="SSF51120">
    <property type="entry name" value="beta-Roll"/>
    <property type="match status" value="2"/>
</dbReference>
<dbReference type="Proteomes" id="UP000283063">
    <property type="component" value="Plasmid pW43A"/>
</dbReference>
<dbReference type="InterPro" id="IPR018511">
    <property type="entry name" value="Hemolysin-typ_Ca-bd_CS"/>
</dbReference>
<evidence type="ECO:0000313" key="4">
    <source>
        <dbReference type="Proteomes" id="UP000283063"/>
    </source>
</evidence>
<evidence type="ECO:0000256" key="2">
    <source>
        <dbReference type="ARBA" id="ARBA00022525"/>
    </source>
</evidence>
<evidence type="ECO:0000256" key="1">
    <source>
        <dbReference type="ARBA" id="ARBA00004613"/>
    </source>
</evidence>
<geneLocation type="plasmid" evidence="3 4">
    <name>pW43A</name>
</geneLocation>
<dbReference type="EMBL" id="CP033220">
    <property type="protein sequence ID" value="AZV80643.1"/>
    <property type="molecule type" value="Genomic_DNA"/>
</dbReference>
<dbReference type="OrthoDB" id="9342475at2"/>
<comment type="subcellular location">
    <subcellularLocation>
        <location evidence="1">Secreted</location>
    </subcellularLocation>
</comment>
<keyword evidence="2" id="KW-0964">Secreted</keyword>
<dbReference type="PROSITE" id="PS00330">
    <property type="entry name" value="HEMOLYSIN_CALCIUM"/>
    <property type="match status" value="4"/>
</dbReference>
<reference evidence="3 4" key="1">
    <citation type="submission" date="2018-10" db="EMBL/GenBank/DDBJ databases">
        <title>Parasedimentitalea marina sp. nov., a psychrophilic bacterium isolated from deep seawater of the New Britain Trench.</title>
        <authorList>
            <person name="Cao J."/>
        </authorList>
    </citation>
    <scope>NUCLEOTIDE SEQUENCE [LARGE SCALE GENOMIC DNA]</scope>
    <source>
        <strain evidence="3 4">W43</strain>
        <plasmid evidence="3 4">pW43A</plasmid>
    </source>
</reference>
<protein>
    <recommendedName>
        <fullName evidence="5">Calcium-binding protein</fullName>
    </recommendedName>
</protein>
<dbReference type="InterPro" id="IPR050557">
    <property type="entry name" value="RTX_toxin/Mannuronan_C5-epim"/>
</dbReference>
<organism evidence="3 4">
    <name type="scientific">Parasedimentitalea marina</name>
    <dbReference type="NCBI Taxonomy" id="2483033"/>
    <lineage>
        <taxon>Bacteria</taxon>
        <taxon>Pseudomonadati</taxon>
        <taxon>Pseudomonadota</taxon>
        <taxon>Alphaproteobacteria</taxon>
        <taxon>Rhodobacterales</taxon>
        <taxon>Paracoccaceae</taxon>
        <taxon>Parasedimentitalea</taxon>
    </lineage>
</organism>
<dbReference type="RefSeq" id="WP_127751154.1">
    <property type="nucleotide sequence ID" value="NZ_CP033220.1"/>
</dbReference>
<proteinExistence type="predicted"/>
<evidence type="ECO:0000313" key="3">
    <source>
        <dbReference type="EMBL" id="AZV80643.1"/>
    </source>
</evidence>
<name>A0A3T0N9E2_9RHOB</name>